<protein>
    <submittedName>
        <fullName evidence="1">Uncharacterized protein</fullName>
    </submittedName>
</protein>
<organism evidence="1 2">
    <name type="scientific">Caerostris extrusa</name>
    <name type="common">Bark spider</name>
    <name type="synonym">Caerostris bankana</name>
    <dbReference type="NCBI Taxonomy" id="172846"/>
    <lineage>
        <taxon>Eukaryota</taxon>
        <taxon>Metazoa</taxon>
        <taxon>Ecdysozoa</taxon>
        <taxon>Arthropoda</taxon>
        <taxon>Chelicerata</taxon>
        <taxon>Arachnida</taxon>
        <taxon>Araneae</taxon>
        <taxon>Araneomorphae</taxon>
        <taxon>Entelegynae</taxon>
        <taxon>Araneoidea</taxon>
        <taxon>Araneidae</taxon>
        <taxon>Caerostris</taxon>
    </lineage>
</organism>
<proteinExistence type="predicted"/>
<name>A0AAV4XHP5_CAEEX</name>
<accession>A0AAV4XHP5</accession>
<keyword evidence="2" id="KW-1185">Reference proteome</keyword>
<sequence length="176" mass="20453">MVRCDIMIQNTSASLGRRIWHERRKEKELGVMNVVRFGGEGYNQKKLEGIDLRSFLAKKKQNLSFHLFDSLPRQELVQDWDGETCYSSILGHPVIVCCGVNLIPTNTLFVVNLKTWWMLKQSLKLVIVFLSQIILLPLSFDFNGATLALWCILDEAHRIRCMNDKIYVNNRRKKVN</sequence>
<reference evidence="1 2" key="1">
    <citation type="submission" date="2021-06" db="EMBL/GenBank/DDBJ databases">
        <title>Caerostris extrusa draft genome.</title>
        <authorList>
            <person name="Kono N."/>
            <person name="Arakawa K."/>
        </authorList>
    </citation>
    <scope>NUCLEOTIDE SEQUENCE [LARGE SCALE GENOMIC DNA]</scope>
</reference>
<evidence type="ECO:0000313" key="2">
    <source>
        <dbReference type="Proteomes" id="UP001054945"/>
    </source>
</evidence>
<dbReference type="AlphaFoldDB" id="A0AAV4XHP5"/>
<gene>
    <name evidence="1" type="ORF">CEXT_283941</name>
</gene>
<dbReference type="EMBL" id="BPLR01017726">
    <property type="protein sequence ID" value="GIY93968.1"/>
    <property type="molecule type" value="Genomic_DNA"/>
</dbReference>
<evidence type="ECO:0000313" key="1">
    <source>
        <dbReference type="EMBL" id="GIY93968.1"/>
    </source>
</evidence>
<dbReference type="Proteomes" id="UP001054945">
    <property type="component" value="Unassembled WGS sequence"/>
</dbReference>
<comment type="caution">
    <text evidence="1">The sequence shown here is derived from an EMBL/GenBank/DDBJ whole genome shotgun (WGS) entry which is preliminary data.</text>
</comment>